<gene>
    <name evidence="4" type="ORF">PT974_03207</name>
</gene>
<feature type="region of interest" description="Disordered" evidence="2">
    <location>
        <begin position="1"/>
        <end position="46"/>
    </location>
</feature>
<evidence type="ECO:0000313" key="5">
    <source>
        <dbReference type="Proteomes" id="UP001338125"/>
    </source>
</evidence>
<feature type="domain" description="Zn(2)-C6 fungal-type" evidence="3">
    <location>
        <begin position="54"/>
        <end position="84"/>
    </location>
</feature>
<name>A0ABR0SRR7_9HYPO</name>
<dbReference type="SUPFAM" id="SSF57701">
    <property type="entry name" value="Zn2/Cys6 DNA-binding domain"/>
    <property type="match status" value="1"/>
</dbReference>
<sequence length="413" mass="46100">MPNIRQQLSPNPSDSSSNESNDSPPNDRESGTMTRTNQKSKPLSRRGHFKSRLGCFNCKRRRVKCNELRPSCSPCSRLGLSCSYPPPASSPSSSSSSTSPRPSLPTLAFEDLRFYHQFLTGAFPALPLRAADVWMQAAAMSHSYDYLAHAVLGLGASHISQHGNVDYTEQALQHRVTAIKLVNDQIAKAPKNPADADALFATLICLVAQSSLMPDSMIEYLTTTRGANLVATTVITDYQSSIFSCFTMEEHLKSLTKVASDQPKDMTVIDGFRSAVMDLEPLCQNHTEVAYWESLIRCIDSVPISAIDGWKGFVVIFIMPSTFSNEDYSAFIDPENYVAYLLIIHGFLIDYLLGRFCIAPSDEPKYPGRKAVVISWARNLVKTLPPEYRKYMKWALEFCEELEHQDARYLLSP</sequence>
<comment type="caution">
    <text evidence="4">The sequence shown here is derived from an EMBL/GenBank/DDBJ whole genome shotgun (WGS) entry which is preliminary data.</text>
</comment>
<evidence type="ECO:0000313" key="4">
    <source>
        <dbReference type="EMBL" id="KAK5994823.1"/>
    </source>
</evidence>
<dbReference type="InterPro" id="IPR036864">
    <property type="entry name" value="Zn2-C6_fun-type_DNA-bd_sf"/>
</dbReference>
<reference evidence="4 5" key="1">
    <citation type="submission" date="2024-01" db="EMBL/GenBank/DDBJ databases">
        <title>Complete genome of Cladobotryum mycophilum ATHUM6906.</title>
        <authorList>
            <person name="Christinaki A.C."/>
            <person name="Myridakis A.I."/>
            <person name="Kouvelis V.N."/>
        </authorList>
    </citation>
    <scope>NUCLEOTIDE SEQUENCE [LARGE SCALE GENOMIC DNA]</scope>
    <source>
        <strain evidence="4 5">ATHUM6906</strain>
    </source>
</reference>
<dbReference type="Gene3D" id="4.10.240.10">
    <property type="entry name" value="Zn(2)-C6 fungal-type DNA-binding domain"/>
    <property type="match status" value="1"/>
</dbReference>
<keyword evidence="5" id="KW-1185">Reference proteome</keyword>
<dbReference type="EMBL" id="JAVFKD010000004">
    <property type="protein sequence ID" value="KAK5994823.1"/>
    <property type="molecule type" value="Genomic_DNA"/>
</dbReference>
<dbReference type="PANTHER" id="PTHR47784">
    <property type="entry name" value="STEROL UPTAKE CONTROL PROTEIN 2"/>
    <property type="match status" value="1"/>
</dbReference>
<accession>A0ABR0SRR7</accession>
<feature type="compositionally biased region" description="Low complexity" evidence="2">
    <location>
        <begin position="9"/>
        <end position="24"/>
    </location>
</feature>
<dbReference type="Proteomes" id="UP001338125">
    <property type="component" value="Unassembled WGS sequence"/>
</dbReference>
<evidence type="ECO:0000256" key="2">
    <source>
        <dbReference type="SAM" id="MobiDB-lite"/>
    </source>
</evidence>
<protein>
    <recommendedName>
        <fullName evidence="3">Zn(2)-C6 fungal-type domain-containing protein</fullName>
    </recommendedName>
</protein>
<dbReference type="SMART" id="SM00066">
    <property type="entry name" value="GAL4"/>
    <property type="match status" value="1"/>
</dbReference>
<evidence type="ECO:0000256" key="1">
    <source>
        <dbReference type="ARBA" id="ARBA00023242"/>
    </source>
</evidence>
<dbReference type="CDD" id="cd00067">
    <property type="entry name" value="GAL4"/>
    <property type="match status" value="1"/>
</dbReference>
<dbReference type="Pfam" id="PF11951">
    <property type="entry name" value="Fungal_trans_2"/>
    <property type="match status" value="1"/>
</dbReference>
<dbReference type="InterPro" id="IPR001138">
    <property type="entry name" value="Zn2Cys6_DnaBD"/>
</dbReference>
<dbReference type="InterPro" id="IPR021858">
    <property type="entry name" value="Fun_TF"/>
</dbReference>
<dbReference type="PROSITE" id="PS00463">
    <property type="entry name" value="ZN2_CY6_FUNGAL_1"/>
    <property type="match status" value="1"/>
</dbReference>
<keyword evidence="1" id="KW-0539">Nucleus</keyword>
<dbReference type="PANTHER" id="PTHR47784:SF7">
    <property type="entry name" value="ZN(II)2CYS6 TRANSCRIPTION FACTOR (EUROFUNG)"/>
    <property type="match status" value="1"/>
</dbReference>
<dbReference type="Pfam" id="PF00172">
    <property type="entry name" value="Zn_clus"/>
    <property type="match status" value="1"/>
</dbReference>
<organism evidence="4 5">
    <name type="scientific">Cladobotryum mycophilum</name>
    <dbReference type="NCBI Taxonomy" id="491253"/>
    <lineage>
        <taxon>Eukaryota</taxon>
        <taxon>Fungi</taxon>
        <taxon>Dikarya</taxon>
        <taxon>Ascomycota</taxon>
        <taxon>Pezizomycotina</taxon>
        <taxon>Sordariomycetes</taxon>
        <taxon>Hypocreomycetidae</taxon>
        <taxon>Hypocreales</taxon>
        <taxon>Hypocreaceae</taxon>
        <taxon>Cladobotryum</taxon>
    </lineage>
</organism>
<feature type="compositionally biased region" description="Polar residues" evidence="2">
    <location>
        <begin position="31"/>
        <end position="41"/>
    </location>
</feature>
<evidence type="ECO:0000259" key="3">
    <source>
        <dbReference type="PROSITE" id="PS50048"/>
    </source>
</evidence>
<proteinExistence type="predicted"/>
<dbReference type="InterPro" id="IPR053157">
    <property type="entry name" value="Sterol_Uptake_Regulator"/>
</dbReference>
<dbReference type="PROSITE" id="PS50048">
    <property type="entry name" value="ZN2_CY6_FUNGAL_2"/>
    <property type="match status" value="1"/>
</dbReference>